<dbReference type="Gene3D" id="3.30.420.10">
    <property type="entry name" value="Ribonuclease H-like superfamily/Ribonuclease H"/>
    <property type="match status" value="1"/>
</dbReference>
<evidence type="ECO:0000313" key="4">
    <source>
        <dbReference type="Proteomes" id="UP000046176"/>
    </source>
</evidence>
<evidence type="ECO:0000313" key="3">
    <source>
        <dbReference type="EMBL" id="CDZ31918.1"/>
    </source>
</evidence>
<dbReference type="InterPro" id="IPR012337">
    <property type="entry name" value="RNaseH-like_sf"/>
</dbReference>
<dbReference type="RefSeq" id="WP_046665003.1">
    <property type="nucleotide sequence ID" value="NZ_CCRH01000002.1"/>
</dbReference>
<reference evidence="3 4" key="1">
    <citation type="submission" date="2014-08" db="EMBL/GenBank/DDBJ databases">
        <authorList>
            <person name="Chen Y.-H."/>
        </authorList>
    </citation>
    <scope>NUCLEOTIDE SEQUENCE [LARGE SCALE GENOMIC DNA]</scope>
</reference>
<dbReference type="InterPro" id="IPR036397">
    <property type="entry name" value="RNaseH_sf"/>
</dbReference>
<dbReference type="InterPro" id="IPR001584">
    <property type="entry name" value="Integrase_cat-core"/>
</dbReference>
<dbReference type="PROSITE" id="PS50994">
    <property type="entry name" value="INTEGRASE"/>
    <property type="match status" value="1"/>
</dbReference>
<dbReference type="OrthoDB" id="5287589at2"/>
<organism evidence="3 4">
    <name type="scientific">Neorhizobium galegae bv. officinalis</name>
    <dbReference type="NCBI Taxonomy" id="323656"/>
    <lineage>
        <taxon>Bacteria</taxon>
        <taxon>Pseudomonadati</taxon>
        <taxon>Pseudomonadota</taxon>
        <taxon>Alphaproteobacteria</taxon>
        <taxon>Hyphomicrobiales</taxon>
        <taxon>Rhizobiaceae</taxon>
        <taxon>Rhizobium/Agrobacterium group</taxon>
        <taxon>Neorhizobium</taxon>
    </lineage>
</organism>
<dbReference type="EMBL" id="CCRH01000002">
    <property type="protein sequence ID" value="CDZ31918.1"/>
    <property type="molecule type" value="Genomic_DNA"/>
</dbReference>
<sequence length="775" mass="87229">MSFVSKHFEFMQPVLTAQDLELPAIVPGEVDGQIFDLKPGDRVLLFSEGRQQYSETRFKEWLQLTQNSKKVAIFSRLESGEQIPLSNAGMRKLEKAGRIVPVGSDGRRRLPGSALALPEADRLEAERAMAYVDEYYPFFERVRSTRGPSKKITREFIAEVAAKRGEDPPSYEWLRKMVGRDRGGTRFDRLMNFARVKRRGNETLRLPPLIHEALEIAAHFAWSQPQGDYKTMQNHFVELVLTDPRFEPVRHRGVDSDGVLKIGKSSFDEKLGSVDFYTRDLLRFGPETAAAKNQQYIRIARPQCLMDIVDVDHLKTDIVAYLDANPLACGRLDLLVFRERMTGTLIAVLPSFGDPSYTTFLRGLELAIFGLEDRLLAGVSWPWFGLFNRLGVDNALHFIGDSISAAAKALGFDIVEYRPARPGDKGALERALGTITRDVFHALPGTTLESPKIRELFGEDRDMAVPLLALSEVEAVLQHWIANIYHQTPRAGLGGDLLTFEGVPAELWAKHEASIPRRPLLDRSIFARLAGEHRRVTIQKDGIRTDGIHYNAPGLLALSLHPKTKRAKAGHATTRFDLTINVNNIGQAWVTDPYRGEVIEVQAVGPDLEYCTDMSMDVHKTVLAYRRSEAKKKREVPTLLEARRKMHQILLDLIGENRKKLDPRRKLAKFVQGHAVADRRRKTLELARREADGIINMSTAAAVHTNVYTVPINITENAAPSATVVVEPETPKTRKRKKAGDTHQMAPRQKVTPPLAPNDDDDIDDLLARNPEWKK</sequence>
<evidence type="ECO:0000256" key="1">
    <source>
        <dbReference type="SAM" id="MobiDB-lite"/>
    </source>
</evidence>
<dbReference type="SUPFAM" id="SSF53098">
    <property type="entry name" value="Ribonuclease H-like"/>
    <property type="match status" value="1"/>
</dbReference>
<feature type="domain" description="Integrase catalytic" evidence="2">
    <location>
        <begin position="298"/>
        <end position="512"/>
    </location>
</feature>
<accession>A0A0T7FA50</accession>
<dbReference type="Proteomes" id="UP000046176">
    <property type="component" value="Unassembled WGS sequence"/>
</dbReference>
<protein>
    <submittedName>
        <fullName evidence="3">Integrase family protein</fullName>
    </submittedName>
</protein>
<dbReference type="AlphaFoldDB" id="A0A0T7FA50"/>
<gene>
    <name evidence="3" type="ORF">NGAL_HAMBI1145_06860</name>
</gene>
<feature type="region of interest" description="Disordered" evidence="1">
    <location>
        <begin position="723"/>
        <end position="775"/>
    </location>
</feature>
<proteinExistence type="predicted"/>
<dbReference type="GO" id="GO:0003676">
    <property type="term" value="F:nucleic acid binding"/>
    <property type="evidence" value="ECO:0007669"/>
    <property type="project" value="InterPro"/>
</dbReference>
<name>A0A0T7FA50_NEOGA</name>
<evidence type="ECO:0000259" key="2">
    <source>
        <dbReference type="PROSITE" id="PS50994"/>
    </source>
</evidence>
<dbReference type="GO" id="GO:0015074">
    <property type="term" value="P:DNA integration"/>
    <property type="evidence" value="ECO:0007669"/>
    <property type="project" value="InterPro"/>
</dbReference>